<name>A0A238J683_9RHOB</name>
<dbReference type="OrthoDB" id="19542at2"/>
<keyword evidence="1" id="KW-0732">Signal</keyword>
<dbReference type="InterPro" id="IPR010344">
    <property type="entry name" value="YbjH"/>
</dbReference>
<dbReference type="EMBL" id="FXXP01000001">
    <property type="protein sequence ID" value="SMX26148.1"/>
    <property type="molecule type" value="Genomic_DNA"/>
</dbReference>
<dbReference type="AlphaFoldDB" id="A0A238J683"/>
<protein>
    <recommendedName>
        <fullName evidence="4">Exopolysaccharide biosynthesis protein YbjH</fullName>
    </recommendedName>
</protein>
<organism evidence="2 3">
    <name type="scientific">Pelagimonas phthalicica</name>
    <dbReference type="NCBI Taxonomy" id="1037362"/>
    <lineage>
        <taxon>Bacteria</taxon>
        <taxon>Pseudomonadati</taxon>
        <taxon>Pseudomonadota</taxon>
        <taxon>Alphaproteobacteria</taxon>
        <taxon>Rhodobacterales</taxon>
        <taxon>Roseobacteraceae</taxon>
        <taxon>Pelagimonas</taxon>
    </lineage>
</organism>
<feature type="signal peptide" evidence="1">
    <location>
        <begin position="1"/>
        <end position="26"/>
    </location>
</feature>
<evidence type="ECO:0008006" key="4">
    <source>
        <dbReference type="Google" id="ProtNLM"/>
    </source>
</evidence>
<accession>A0A238J683</accession>
<sequence length="716" mass="78904">MPNSRLQGVMKRAVFGFASVSLSAMAANAQEAPRVPSFNLHGSPGLIDMPTAETAPDATLSTTFSYVGDTMRSTIGFQITPRLAGYFRYTALANFVDNDDWDDVYFDRSFDVSYQILRESKYRPALTLGMRDVLGTGLYSAEYLVATKTLSPGLKVTGGIGWGRLGSYNSFASAGTRSDITLELGGIPTYDRWFRGDISAFGGVSYAPNDRWNFKLEYSSDAYANEVGAGQIERTSPWNFGIDYRFKNGNQLSLYHVHGTEVGAQFTLSTNPKFQGIPGGVEPAGVAIKPRNPSEIADLGWTLDANASSNAKNALGVLAAKEGLVVEAVKLENHRATVRLVNPRFGAPSQAIGRLARTMSRSMPASIEEFVIVPIANGVPMSAVILKRSDLERLEHESADKMLAEASIIDGYNLGLKPNDGLYPKFEWRLAPYVDMSVFNPSQPVKLDVGVRASAEYYIRPNIVLEGSITKKLAGNLDKEGRSDESALPRVRTDNDIYSREGDPAIEYLQVAAYGRPGRNLYSRLSVGYLERMYGGVSAELLWKPVNSRFALGAELNYIQRRDYDQLFGFQDMTTVDPETGAKYDIPHVNGHISAYYDLGNGFHGQLDVGRYLAGDYGGTISIDREFANGWKVGAYATFTNVSAEDFGEGSFDKGLRFYIPLAPFIGQPSRKVNPVTIQSLSRDGGARLNVRGRLYEETREYHEPEIAKSWGRFWR</sequence>
<reference evidence="3" key="1">
    <citation type="submission" date="2017-05" db="EMBL/GenBank/DDBJ databases">
        <authorList>
            <person name="Rodrigo-Torres L."/>
            <person name="Arahal R. D."/>
            <person name="Lucena T."/>
        </authorList>
    </citation>
    <scope>NUCLEOTIDE SEQUENCE [LARGE SCALE GENOMIC DNA]</scope>
    <source>
        <strain evidence="3">CECT 8649</strain>
    </source>
</reference>
<evidence type="ECO:0000313" key="3">
    <source>
        <dbReference type="Proteomes" id="UP000225972"/>
    </source>
</evidence>
<proteinExistence type="predicted"/>
<dbReference type="Pfam" id="PF06082">
    <property type="entry name" value="YjbH"/>
    <property type="match status" value="1"/>
</dbReference>
<dbReference type="Proteomes" id="UP000225972">
    <property type="component" value="Unassembled WGS sequence"/>
</dbReference>
<evidence type="ECO:0000313" key="2">
    <source>
        <dbReference type="EMBL" id="SMX26148.1"/>
    </source>
</evidence>
<evidence type="ECO:0000256" key="1">
    <source>
        <dbReference type="SAM" id="SignalP"/>
    </source>
</evidence>
<keyword evidence="3" id="KW-1185">Reference proteome</keyword>
<feature type="chain" id="PRO_5013280325" description="Exopolysaccharide biosynthesis protein YbjH" evidence="1">
    <location>
        <begin position="27"/>
        <end position="716"/>
    </location>
</feature>
<dbReference type="RefSeq" id="WP_099241793.1">
    <property type="nucleotide sequence ID" value="NZ_FXXP01000001.1"/>
</dbReference>
<gene>
    <name evidence="2" type="ORF">TRP8649_00221</name>
</gene>